<evidence type="ECO:0000313" key="2">
    <source>
        <dbReference type="Proteomes" id="UP001633002"/>
    </source>
</evidence>
<name>A0ABD3H2C3_9MARC</name>
<dbReference type="EMBL" id="JBJQOH010000006">
    <property type="protein sequence ID" value="KAL3684732.1"/>
    <property type="molecule type" value="Genomic_DNA"/>
</dbReference>
<gene>
    <name evidence="1" type="ORF">R1sor_002754</name>
</gene>
<protein>
    <submittedName>
        <fullName evidence="1">Uncharacterized protein</fullName>
    </submittedName>
</protein>
<dbReference type="AlphaFoldDB" id="A0ABD3H2C3"/>
<proteinExistence type="predicted"/>
<accession>A0ABD3H2C3</accession>
<evidence type="ECO:0000313" key="1">
    <source>
        <dbReference type="EMBL" id="KAL3684732.1"/>
    </source>
</evidence>
<keyword evidence="2" id="KW-1185">Reference proteome</keyword>
<reference evidence="1 2" key="1">
    <citation type="submission" date="2024-09" db="EMBL/GenBank/DDBJ databases">
        <title>Chromosome-scale assembly of Riccia sorocarpa.</title>
        <authorList>
            <person name="Paukszto L."/>
        </authorList>
    </citation>
    <scope>NUCLEOTIDE SEQUENCE [LARGE SCALE GENOMIC DNA]</scope>
    <source>
        <strain evidence="1">LP-2024</strain>
        <tissue evidence="1">Aerial parts of the thallus</tissue>
    </source>
</reference>
<organism evidence="1 2">
    <name type="scientific">Riccia sorocarpa</name>
    <dbReference type="NCBI Taxonomy" id="122646"/>
    <lineage>
        <taxon>Eukaryota</taxon>
        <taxon>Viridiplantae</taxon>
        <taxon>Streptophyta</taxon>
        <taxon>Embryophyta</taxon>
        <taxon>Marchantiophyta</taxon>
        <taxon>Marchantiopsida</taxon>
        <taxon>Marchantiidae</taxon>
        <taxon>Marchantiales</taxon>
        <taxon>Ricciaceae</taxon>
        <taxon>Riccia</taxon>
    </lineage>
</organism>
<dbReference type="Proteomes" id="UP001633002">
    <property type="component" value="Unassembled WGS sequence"/>
</dbReference>
<comment type="caution">
    <text evidence="1">The sequence shown here is derived from an EMBL/GenBank/DDBJ whole genome shotgun (WGS) entry which is preliminary data.</text>
</comment>
<sequence length="123" mass="14396">MPALEKESWEILKEHEDILEEMQRFYHELYTSDQETEEVVATREVVVSRIDKQLTPDDNRILEEVPSEELITRIVMEMPKEKSLGIDAVMVEILRIGWEFMKDLGRRGRGVAPACKEFHPTNP</sequence>